<dbReference type="EMBL" id="BAABLK010000012">
    <property type="protein sequence ID" value="GAA5226099.1"/>
    <property type="molecule type" value="Genomic_DNA"/>
</dbReference>
<accession>A0ABP9TH72</accession>
<protein>
    <recommendedName>
        <fullName evidence="5">Pyridoxamine 5'-phosphate oxidase putative domain-containing protein</fullName>
    </recommendedName>
</protein>
<keyword evidence="2" id="KW-0812">Transmembrane</keyword>
<evidence type="ECO:0000313" key="4">
    <source>
        <dbReference type="Proteomes" id="UP001501257"/>
    </source>
</evidence>
<dbReference type="Proteomes" id="UP001501257">
    <property type="component" value="Unassembled WGS sequence"/>
</dbReference>
<proteinExistence type="predicted"/>
<name>A0ABP9TH72_9MICC</name>
<feature type="compositionally biased region" description="Polar residues" evidence="1">
    <location>
        <begin position="22"/>
        <end position="33"/>
    </location>
</feature>
<feature type="transmembrane region" description="Helical" evidence="2">
    <location>
        <begin position="67"/>
        <end position="87"/>
    </location>
</feature>
<evidence type="ECO:0000313" key="3">
    <source>
        <dbReference type="EMBL" id="GAA5226099.1"/>
    </source>
</evidence>
<keyword evidence="2" id="KW-1133">Transmembrane helix</keyword>
<evidence type="ECO:0000256" key="1">
    <source>
        <dbReference type="SAM" id="MobiDB-lite"/>
    </source>
</evidence>
<feature type="region of interest" description="Disordered" evidence="1">
    <location>
        <begin position="1"/>
        <end position="33"/>
    </location>
</feature>
<organism evidence="3 4">
    <name type="scientific">Paeniglutamicibacter antarcticus</name>
    <dbReference type="NCBI Taxonomy" id="494023"/>
    <lineage>
        <taxon>Bacteria</taxon>
        <taxon>Bacillati</taxon>
        <taxon>Actinomycetota</taxon>
        <taxon>Actinomycetes</taxon>
        <taxon>Micrococcales</taxon>
        <taxon>Micrococcaceae</taxon>
        <taxon>Paeniglutamicibacter</taxon>
    </lineage>
</organism>
<reference evidence="4" key="1">
    <citation type="journal article" date="2019" name="Int. J. Syst. Evol. Microbiol.">
        <title>The Global Catalogue of Microorganisms (GCM) 10K type strain sequencing project: providing services to taxonomists for standard genome sequencing and annotation.</title>
        <authorList>
            <consortium name="The Broad Institute Genomics Platform"/>
            <consortium name="The Broad Institute Genome Sequencing Center for Infectious Disease"/>
            <person name="Wu L."/>
            <person name="Ma J."/>
        </authorList>
    </citation>
    <scope>NUCLEOTIDE SEQUENCE [LARGE SCALE GENOMIC DNA]</scope>
    <source>
        <strain evidence="4">JCM 18952</strain>
    </source>
</reference>
<feature type="region of interest" description="Disordered" evidence="1">
    <location>
        <begin position="94"/>
        <end position="113"/>
    </location>
</feature>
<keyword evidence="2" id="KW-0472">Membrane</keyword>
<keyword evidence="4" id="KW-1185">Reference proteome</keyword>
<comment type="caution">
    <text evidence="3">The sequence shown here is derived from an EMBL/GenBank/DDBJ whole genome shotgun (WGS) entry which is preliminary data.</text>
</comment>
<evidence type="ECO:0000256" key="2">
    <source>
        <dbReference type="SAM" id="Phobius"/>
    </source>
</evidence>
<gene>
    <name evidence="3" type="ORF">GCM10025778_06300</name>
</gene>
<evidence type="ECO:0008006" key="5">
    <source>
        <dbReference type="Google" id="ProtNLM"/>
    </source>
</evidence>
<sequence>MLRGSDPWDPGHGESLVRSRAHTSSIPGGSYGSVISQRTSLALQTSRKNLHMEQETGTRRRTITRRWGAVLALAAAGAVIAGVAVLGQGGNFPQPAAPDAGPTPNNSYFNPDDSAQLDNFVNGGGTRLTGWLRAATPQDPQELQDTGWLLNIAVMSGGSDESHSLMDPPESWVPIDLAGHDASKLGNIAQNGHLVVIAAENPTAELITPVQGPYGVMVSDPQELASGPLVGARSLKTLNGTYLQKPDLNYNGAMLAQFATFEMAYSYKEVPSRAPASFKATGFRSHTTAEARSCVVATTGSGDKVLSFPAGATASTTMIEPNDPDDTVARNPLRIMTGNAWSGDGKDSRFILDTADTPSATIKGWPTGKNGTCGSSSGEIVKFSSAR</sequence>